<dbReference type="PANTHER" id="PTHR33164:SF56">
    <property type="entry name" value="HTH-TYPE TRANSCRIPTIONAL REGULATOR MHQR"/>
    <property type="match status" value="1"/>
</dbReference>
<evidence type="ECO:0000313" key="5">
    <source>
        <dbReference type="EMBL" id="AXI08027.1"/>
    </source>
</evidence>
<evidence type="ECO:0000259" key="4">
    <source>
        <dbReference type="PROSITE" id="PS50995"/>
    </source>
</evidence>
<dbReference type="InterPro" id="IPR036390">
    <property type="entry name" value="WH_DNA-bd_sf"/>
</dbReference>
<gene>
    <name evidence="5" type="ORF">CUC15_03095</name>
</gene>
<protein>
    <submittedName>
        <fullName evidence="5">MarR family transcriptional regulator</fullName>
    </submittedName>
</protein>
<dbReference type="SUPFAM" id="SSF46785">
    <property type="entry name" value="Winged helix' DNA-binding domain"/>
    <property type="match status" value="1"/>
</dbReference>
<dbReference type="Pfam" id="PF01047">
    <property type="entry name" value="MarR"/>
    <property type="match status" value="1"/>
</dbReference>
<keyword evidence="6" id="KW-1185">Reference proteome</keyword>
<name>A0A345PDE7_9BACI</name>
<dbReference type="OrthoDB" id="9799747at2"/>
<feature type="domain" description="HTH marR-type" evidence="4">
    <location>
        <begin position="1"/>
        <end position="144"/>
    </location>
</feature>
<dbReference type="EMBL" id="CP024848">
    <property type="protein sequence ID" value="AXI08027.1"/>
    <property type="molecule type" value="Genomic_DNA"/>
</dbReference>
<dbReference type="InterPro" id="IPR036388">
    <property type="entry name" value="WH-like_DNA-bd_sf"/>
</dbReference>
<dbReference type="GO" id="GO:0003700">
    <property type="term" value="F:DNA-binding transcription factor activity"/>
    <property type="evidence" value="ECO:0007669"/>
    <property type="project" value="InterPro"/>
</dbReference>
<evidence type="ECO:0000256" key="1">
    <source>
        <dbReference type="ARBA" id="ARBA00023015"/>
    </source>
</evidence>
<keyword evidence="3" id="KW-0804">Transcription</keyword>
<evidence type="ECO:0000313" key="6">
    <source>
        <dbReference type="Proteomes" id="UP000253908"/>
    </source>
</evidence>
<reference evidence="6" key="1">
    <citation type="submission" date="2017-11" db="EMBL/GenBank/DDBJ databases">
        <authorList>
            <person name="Zhu W."/>
        </authorList>
    </citation>
    <scope>NUCLEOTIDE SEQUENCE [LARGE SCALE GENOMIC DNA]</scope>
    <source>
        <strain evidence="6">160</strain>
    </source>
</reference>
<dbReference type="InterPro" id="IPR000835">
    <property type="entry name" value="HTH_MarR-typ"/>
</dbReference>
<keyword evidence="1" id="KW-0805">Transcription regulation</keyword>
<sequence length="149" mass="17169">MNQMEQKLNDTSLKLFVTLSKAYQSVMERAEADIKSRGLNFTDFAVLELLYHKGQQPLQKIGKKILITSGSITYIVNKLEKLGYIKRNPCESDRRITYASIDQKGEELLDEIFPEHRKMIQDIMSALSEEEKEMATQLLKKLGTSIRKI</sequence>
<dbReference type="GO" id="GO:0003677">
    <property type="term" value="F:DNA binding"/>
    <property type="evidence" value="ECO:0007669"/>
    <property type="project" value="UniProtKB-KW"/>
</dbReference>
<organism evidence="5 6">
    <name type="scientific">Oceanobacillus zhaokaii</name>
    <dbReference type="NCBI Taxonomy" id="2052660"/>
    <lineage>
        <taxon>Bacteria</taxon>
        <taxon>Bacillati</taxon>
        <taxon>Bacillota</taxon>
        <taxon>Bacilli</taxon>
        <taxon>Bacillales</taxon>
        <taxon>Bacillaceae</taxon>
        <taxon>Oceanobacillus</taxon>
    </lineage>
</organism>
<evidence type="ECO:0000256" key="3">
    <source>
        <dbReference type="ARBA" id="ARBA00023163"/>
    </source>
</evidence>
<dbReference type="GO" id="GO:0006950">
    <property type="term" value="P:response to stress"/>
    <property type="evidence" value="ECO:0007669"/>
    <property type="project" value="TreeGrafter"/>
</dbReference>
<dbReference type="RefSeq" id="WP_114915320.1">
    <property type="nucleotide sequence ID" value="NZ_CP024848.1"/>
</dbReference>
<dbReference type="InterPro" id="IPR039422">
    <property type="entry name" value="MarR/SlyA-like"/>
</dbReference>
<keyword evidence="2" id="KW-0238">DNA-binding</keyword>
<dbReference type="Proteomes" id="UP000253908">
    <property type="component" value="Chromosome"/>
</dbReference>
<dbReference type="KEGG" id="ocn:CUC15_03095"/>
<dbReference type="Gene3D" id="1.10.10.10">
    <property type="entry name" value="Winged helix-like DNA-binding domain superfamily/Winged helix DNA-binding domain"/>
    <property type="match status" value="1"/>
</dbReference>
<evidence type="ECO:0000256" key="2">
    <source>
        <dbReference type="ARBA" id="ARBA00023125"/>
    </source>
</evidence>
<dbReference type="PANTHER" id="PTHR33164">
    <property type="entry name" value="TRANSCRIPTIONAL REGULATOR, MARR FAMILY"/>
    <property type="match status" value="1"/>
</dbReference>
<accession>A0A345PDE7</accession>
<dbReference type="AlphaFoldDB" id="A0A345PDE7"/>
<dbReference type="PRINTS" id="PR00598">
    <property type="entry name" value="HTHMARR"/>
</dbReference>
<dbReference type="PROSITE" id="PS50995">
    <property type="entry name" value="HTH_MARR_2"/>
    <property type="match status" value="1"/>
</dbReference>
<dbReference type="SMART" id="SM00347">
    <property type="entry name" value="HTH_MARR"/>
    <property type="match status" value="1"/>
</dbReference>
<proteinExistence type="predicted"/>